<dbReference type="InterPro" id="IPR013922">
    <property type="entry name" value="Cyclin_PHO80-like"/>
</dbReference>
<dbReference type="Pfam" id="PF08613">
    <property type="entry name" value="Cyclin"/>
    <property type="match status" value="1"/>
</dbReference>
<keyword evidence="2" id="KW-1185">Reference proteome</keyword>
<dbReference type="STRING" id="441375.B6AEU2"/>
<dbReference type="OrthoDB" id="337735at2759"/>
<accession>B6AEU2</accession>
<sequence length="580" mass="63988">MDKSAYGFLFSSKLCMTNSSAFGGFSKFTSNGNKGFYEVESANRDSFGKQPIVNEVTMKSKSIVGKTDVCLGTSLDNINDNNYRSRPYEATPTDSTFVQSLSFFLTQIATANSSNSSYDIGMLTPFHAVCVPSIPIRAYLMRIAHHFGCSNECFVLALIYIGRIIKVNRNFTLSLLNVHRVIVTALMLATKFFDDVYYSNAFYARISGVGTKELNSLEIHFLRLVRFQLFVTIQEYEACRSCVMRAAEAVATASILPSMIMQPCDMNNLNSTFGINSNITNNTLFNEYTCSCSSNSCYCGFGTNRISFNTNINGHVTNPATSLSNSQVITPESTAPSSNNSFIAPDPYFPCCTKFNSVHDKNQHGYIEPVQLSSICHSSSNGCYGGSDQTRVNYGNTYQINQVHIQGNFSNNFNTSLNYSGGSVHVYSNNNKGLVNQHSQHSWQNASRPYSAPQSTININTNSNNNFNINGCKQISNSVNLANFKETHHSICGVNNQSRPNISSQITCQDTVAMSDSSIHSNRNRIYNISDGQISSAISSIVNTDVPISPEDLTSSLTQDMAIKTYNLYYSTLLDNRLIA</sequence>
<dbReference type="PANTHER" id="PTHR15615">
    <property type="match status" value="1"/>
</dbReference>
<protein>
    <submittedName>
        <fullName evidence="1">Cyclin, N-terminal domain-containing protein</fullName>
    </submittedName>
</protein>
<dbReference type="GeneID" id="6996215"/>
<dbReference type="AlphaFoldDB" id="B6AEU2"/>
<name>B6AEU2_CRYMR</name>
<organism evidence="1 2">
    <name type="scientific">Cryptosporidium muris (strain RN66)</name>
    <dbReference type="NCBI Taxonomy" id="441375"/>
    <lineage>
        <taxon>Eukaryota</taxon>
        <taxon>Sar</taxon>
        <taxon>Alveolata</taxon>
        <taxon>Apicomplexa</taxon>
        <taxon>Conoidasida</taxon>
        <taxon>Coccidia</taxon>
        <taxon>Eucoccidiorida</taxon>
        <taxon>Eimeriorina</taxon>
        <taxon>Cryptosporidiidae</taxon>
        <taxon>Cryptosporidium</taxon>
    </lineage>
</organism>
<evidence type="ECO:0000313" key="1">
    <source>
        <dbReference type="EMBL" id="EEA06709.1"/>
    </source>
</evidence>
<dbReference type="InterPro" id="IPR036915">
    <property type="entry name" value="Cyclin-like_sf"/>
</dbReference>
<evidence type="ECO:0000313" key="2">
    <source>
        <dbReference type="Proteomes" id="UP000001460"/>
    </source>
</evidence>
<dbReference type="Gene3D" id="1.10.472.10">
    <property type="entry name" value="Cyclin-like"/>
    <property type="match status" value="1"/>
</dbReference>
<reference evidence="1" key="1">
    <citation type="submission" date="2008-06" db="EMBL/GenBank/DDBJ databases">
        <authorList>
            <person name="Lorenzi H."/>
            <person name="Inman J."/>
            <person name="Miller J."/>
            <person name="Schobel S."/>
            <person name="Amedeo P."/>
            <person name="Caler E.V."/>
            <person name="da Silva J."/>
        </authorList>
    </citation>
    <scope>NUCLEOTIDE SEQUENCE [LARGE SCALE GENOMIC DNA]</scope>
    <source>
        <strain evidence="1">RN66</strain>
    </source>
</reference>
<gene>
    <name evidence="1" type="ORF">CMU_013840</name>
</gene>
<dbReference type="CDD" id="cd20558">
    <property type="entry name" value="CYCLIN_ScPCL7-like"/>
    <property type="match status" value="1"/>
</dbReference>
<proteinExistence type="predicted"/>
<dbReference type="RefSeq" id="XP_002141058.1">
    <property type="nucleotide sequence ID" value="XM_002141022.1"/>
</dbReference>
<dbReference type="VEuPathDB" id="CryptoDB:CMU_013840"/>
<dbReference type="GO" id="GO:0019901">
    <property type="term" value="F:protein kinase binding"/>
    <property type="evidence" value="ECO:0007669"/>
    <property type="project" value="InterPro"/>
</dbReference>
<dbReference type="PANTHER" id="PTHR15615:SF108">
    <property type="entry name" value="PROTEIN CNPPD1"/>
    <property type="match status" value="1"/>
</dbReference>
<dbReference type="SUPFAM" id="SSF47954">
    <property type="entry name" value="Cyclin-like"/>
    <property type="match status" value="1"/>
</dbReference>
<dbReference type="EMBL" id="DS989730">
    <property type="protein sequence ID" value="EEA06709.1"/>
    <property type="molecule type" value="Genomic_DNA"/>
</dbReference>
<dbReference type="eggNOG" id="KOG1674">
    <property type="taxonomic scope" value="Eukaryota"/>
</dbReference>
<dbReference type="Proteomes" id="UP000001460">
    <property type="component" value="Unassembled WGS sequence"/>
</dbReference>